<name>A0ACB8R1A0_9AGAM</name>
<reference evidence="1" key="1">
    <citation type="submission" date="2021-02" db="EMBL/GenBank/DDBJ databases">
        <authorList>
            <consortium name="DOE Joint Genome Institute"/>
            <person name="Ahrendt S."/>
            <person name="Looney B.P."/>
            <person name="Miyauchi S."/>
            <person name="Morin E."/>
            <person name="Drula E."/>
            <person name="Courty P.E."/>
            <person name="Chicoki N."/>
            <person name="Fauchery L."/>
            <person name="Kohler A."/>
            <person name="Kuo A."/>
            <person name="Labutti K."/>
            <person name="Pangilinan J."/>
            <person name="Lipzen A."/>
            <person name="Riley R."/>
            <person name="Andreopoulos W."/>
            <person name="He G."/>
            <person name="Johnson J."/>
            <person name="Barry K.W."/>
            <person name="Grigoriev I.V."/>
            <person name="Nagy L."/>
            <person name="Hibbett D."/>
            <person name="Henrissat B."/>
            <person name="Matheny P.B."/>
            <person name="Labbe J."/>
            <person name="Martin F."/>
        </authorList>
    </citation>
    <scope>NUCLEOTIDE SEQUENCE</scope>
    <source>
        <strain evidence="1">FP105234-sp</strain>
    </source>
</reference>
<keyword evidence="2" id="KW-1185">Reference proteome</keyword>
<dbReference type="EMBL" id="MU276680">
    <property type="protein sequence ID" value="KAI0037874.1"/>
    <property type="molecule type" value="Genomic_DNA"/>
</dbReference>
<protein>
    <submittedName>
        <fullName evidence="1">Uncharacterized protein</fullName>
    </submittedName>
</protein>
<dbReference type="Proteomes" id="UP000814033">
    <property type="component" value="Unassembled WGS sequence"/>
</dbReference>
<proteinExistence type="predicted"/>
<gene>
    <name evidence="1" type="ORF">FA95DRAFT_1613813</name>
</gene>
<evidence type="ECO:0000313" key="1">
    <source>
        <dbReference type="EMBL" id="KAI0037874.1"/>
    </source>
</evidence>
<evidence type="ECO:0000313" key="2">
    <source>
        <dbReference type="Proteomes" id="UP000814033"/>
    </source>
</evidence>
<accession>A0ACB8R1A0</accession>
<organism evidence="1 2">
    <name type="scientific">Auriscalpium vulgare</name>
    <dbReference type="NCBI Taxonomy" id="40419"/>
    <lineage>
        <taxon>Eukaryota</taxon>
        <taxon>Fungi</taxon>
        <taxon>Dikarya</taxon>
        <taxon>Basidiomycota</taxon>
        <taxon>Agaricomycotina</taxon>
        <taxon>Agaricomycetes</taxon>
        <taxon>Russulales</taxon>
        <taxon>Auriscalpiaceae</taxon>
        <taxon>Auriscalpium</taxon>
    </lineage>
</organism>
<comment type="caution">
    <text evidence="1">The sequence shown here is derived from an EMBL/GenBank/DDBJ whole genome shotgun (WGS) entry which is preliminary data.</text>
</comment>
<sequence length="116" mass="12732">MPLCFAAYPIQGLRDPRFDQVQKLTGTAVPALVLAAIADIALAASLAYYLHKARTGIKPSDTIVKKLILYAVTTGLVPGINRLLDLIVYLALPEDFFYQAFNFPICKLYTNTLLAT</sequence>
<reference evidence="1" key="2">
    <citation type="journal article" date="2022" name="New Phytol.">
        <title>Evolutionary transition to the ectomycorrhizal habit in the genomes of a hyperdiverse lineage of mushroom-forming fungi.</title>
        <authorList>
            <person name="Looney B."/>
            <person name="Miyauchi S."/>
            <person name="Morin E."/>
            <person name="Drula E."/>
            <person name="Courty P.E."/>
            <person name="Kohler A."/>
            <person name="Kuo A."/>
            <person name="LaButti K."/>
            <person name="Pangilinan J."/>
            <person name="Lipzen A."/>
            <person name="Riley R."/>
            <person name="Andreopoulos W."/>
            <person name="He G."/>
            <person name="Johnson J."/>
            <person name="Nolan M."/>
            <person name="Tritt A."/>
            <person name="Barry K.W."/>
            <person name="Grigoriev I.V."/>
            <person name="Nagy L.G."/>
            <person name="Hibbett D."/>
            <person name="Henrissat B."/>
            <person name="Matheny P.B."/>
            <person name="Labbe J."/>
            <person name="Martin F.M."/>
        </authorList>
    </citation>
    <scope>NUCLEOTIDE SEQUENCE</scope>
    <source>
        <strain evidence="1">FP105234-sp</strain>
    </source>
</reference>